<feature type="chain" id="PRO_5040924224" description="LysM domain-containing protein" evidence="1">
    <location>
        <begin position="21"/>
        <end position="429"/>
    </location>
</feature>
<dbReference type="InterPro" id="IPR020012">
    <property type="entry name" value="LysM_FimV"/>
</dbReference>
<sequence>MKGVKLLVILAFMAVGQVSAVVAEVSHISIDTAAFERGKLPTLTVNVVTEHHDLSRLTFYLRQIYQDNIVLEKLDVERQGNDVFVLNGKEQLRDPDAALIVSEYRNAKWQQYSPVPLFSPVLQVSNHHPVAIKKMKLPSSSIPASTTSVSRVVDSTPVLAQTQELLEGCNILKQPDDSLWKIAVRYRKQWNSNIYGAMLALYESNPQAFYQGNISMLQLDSSLRCPPADILVKYQNVKADRVTFDKLVASQQGKTTAVVAKTPSLPTVITDTTDSVLASTTEVKPALLASTQEIAPVEKSTPIAIADNIAESIVDTSIDTNVVVNADEMAGTVDEMSLSDSSLCVIDKRPEDNLWRVAVRNQKQLHTNVYGTMLAIFDANPQAFANNKIYLLMADSALVCPSEAILQQYQDATKDRLTYEAFEQQQRQP</sequence>
<gene>
    <name evidence="2" type="ORF">L2749_15625</name>
</gene>
<keyword evidence="3" id="KW-1185">Reference proteome</keyword>
<proteinExistence type="predicted"/>
<dbReference type="EMBL" id="JAKILJ010000038">
    <property type="protein sequence ID" value="MCL1106670.1"/>
    <property type="molecule type" value="Genomic_DNA"/>
</dbReference>
<dbReference type="AlphaFoldDB" id="A0A9X1ZDL6"/>
<evidence type="ECO:0008006" key="4">
    <source>
        <dbReference type="Google" id="ProtNLM"/>
    </source>
</evidence>
<evidence type="ECO:0000313" key="3">
    <source>
        <dbReference type="Proteomes" id="UP001139408"/>
    </source>
</evidence>
<comment type="caution">
    <text evidence="2">The sequence shown here is derived from an EMBL/GenBank/DDBJ whole genome shotgun (WGS) entry which is preliminary data.</text>
</comment>
<dbReference type="Proteomes" id="UP001139408">
    <property type="component" value="Unassembled WGS sequence"/>
</dbReference>
<dbReference type="NCBIfam" id="TIGR03505">
    <property type="entry name" value="FimV_core"/>
    <property type="match status" value="2"/>
</dbReference>
<organism evidence="2 3">
    <name type="scientific">Shewanella algicola</name>
    <dbReference type="NCBI Taxonomy" id="640633"/>
    <lineage>
        <taxon>Bacteria</taxon>
        <taxon>Pseudomonadati</taxon>
        <taxon>Pseudomonadota</taxon>
        <taxon>Gammaproteobacteria</taxon>
        <taxon>Alteromonadales</taxon>
        <taxon>Shewanellaceae</taxon>
        <taxon>Shewanella</taxon>
    </lineage>
</organism>
<reference evidence="2" key="1">
    <citation type="submission" date="2022-01" db="EMBL/GenBank/DDBJ databases">
        <title>Whole genome-based taxonomy of the Shewanellaceae.</title>
        <authorList>
            <person name="Martin-Rodriguez A.J."/>
        </authorList>
    </citation>
    <scope>NUCLEOTIDE SEQUENCE</scope>
    <source>
        <strain evidence="2">DSM 23803</strain>
    </source>
</reference>
<evidence type="ECO:0000256" key="1">
    <source>
        <dbReference type="SAM" id="SignalP"/>
    </source>
</evidence>
<name>A0A9X1ZDL6_9GAMM</name>
<keyword evidence="1" id="KW-0732">Signal</keyword>
<feature type="signal peptide" evidence="1">
    <location>
        <begin position="1"/>
        <end position="20"/>
    </location>
</feature>
<protein>
    <recommendedName>
        <fullName evidence="4">LysM domain-containing protein</fullName>
    </recommendedName>
</protein>
<evidence type="ECO:0000313" key="2">
    <source>
        <dbReference type="EMBL" id="MCL1106670.1"/>
    </source>
</evidence>
<accession>A0A9X1ZDL6</accession>
<dbReference type="RefSeq" id="WP_188925991.1">
    <property type="nucleotide sequence ID" value="NZ_BMQI01000036.1"/>
</dbReference>